<organism evidence="2 3">
    <name type="scientific">Araneus ventricosus</name>
    <name type="common">Orbweaver spider</name>
    <name type="synonym">Epeira ventricosa</name>
    <dbReference type="NCBI Taxonomy" id="182803"/>
    <lineage>
        <taxon>Eukaryota</taxon>
        <taxon>Metazoa</taxon>
        <taxon>Ecdysozoa</taxon>
        <taxon>Arthropoda</taxon>
        <taxon>Chelicerata</taxon>
        <taxon>Arachnida</taxon>
        <taxon>Araneae</taxon>
        <taxon>Araneomorphae</taxon>
        <taxon>Entelegynae</taxon>
        <taxon>Araneoidea</taxon>
        <taxon>Araneidae</taxon>
        <taxon>Araneus</taxon>
    </lineage>
</organism>
<protein>
    <recommendedName>
        <fullName evidence="1">Integrase catalytic domain-containing protein</fullName>
    </recommendedName>
</protein>
<dbReference type="EMBL" id="BGPR01081371">
    <property type="protein sequence ID" value="GBL82704.1"/>
    <property type="molecule type" value="Genomic_DNA"/>
</dbReference>
<dbReference type="Gene3D" id="1.10.340.70">
    <property type="match status" value="1"/>
</dbReference>
<gene>
    <name evidence="2" type="ORF">AVEN_256151_1</name>
</gene>
<dbReference type="GO" id="GO:0042575">
    <property type="term" value="C:DNA polymerase complex"/>
    <property type="evidence" value="ECO:0007669"/>
    <property type="project" value="UniProtKB-ARBA"/>
</dbReference>
<accession>A0A4Y2AUU2</accession>
<dbReference type="GO" id="GO:0071897">
    <property type="term" value="P:DNA biosynthetic process"/>
    <property type="evidence" value="ECO:0007669"/>
    <property type="project" value="UniProtKB-ARBA"/>
</dbReference>
<evidence type="ECO:0000259" key="1">
    <source>
        <dbReference type="PROSITE" id="PS50994"/>
    </source>
</evidence>
<dbReference type="InterPro" id="IPR008042">
    <property type="entry name" value="Retrotrans_Pao"/>
</dbReference>
<keyword evidence="3" id="KW-1185">Reference proteome</keyword>
<dbReference type="SUPFAM" id="SSF53098">
    <property type="entry name" value="Ribonuclease H-like"/>
    <property type="match status" value="1"/>
</dbReference>
<dbReference type="InterPro" id="IPR043502">
    <property type="entry name" value="DNA/RNA_pol_sf"/>
</dbReference>
<dbReference type="PROSITE" id="PS50994">
    <property type="entry name" value="INTEGRASE"/>
    <property type="match status" value="1"/>
</dbReference>
<dbReference type="InterPro" id="IPR036397">
    <property type="entry name" value="RNaseH_sf"/>
</dbReference>
<dbReference type="Pfam" id="PF17921">
    <property type="entry name" value="Integrase_H2C2"/>
    <property type="match status" value="1"/>
</dbReference>
<dbReference type="InterPro" id="IPR012337">
    <property type="entry name" value="RNaseH-like_sf"/>
</dbReference>
<dbReference type="SUPFAM" id="SSF56672">
    <property type="entry name" value="DNA/RNA polymerases"/>
    <property type="match status" value="1"/>
</dbReference>
<feature type="domain" description="Integrase catalytic" evidence="1">
    <location>
        <begin position="551"/>
        <end position="735"/>
    </location>
</feature>
<dbReference type="InterPro" id="IPR001584">
    <property type="entry name" value="Integrase_cat-core"/>
</dbReference>
<dbReference type="AlphaFoldDB" id="A0A4Y2AUU2"/>
<proteinExistence type="predicted"/>
<dbReference type="Gene3D" id="3.30.420.10">
    <property type="entry name" value="Ribonuclease H-like superfamily/Ribonuclease H"/>
    <property type="match status" value="2"/>
</dbReference>
<dbReference type="OrthoDB" id="5983986at2759"/>
<dbReference type="Proteomes" id="UP000499080">
    <property type="component" value="Unassembled WGS sequence"/>
</dbReference>
<reference evidence="2 3" key="1">
    <citation type="journal article" date="2019" name="Sci. Rep.">
        <title>Orb-weaving spider Araneus ventricosus genome elucidates the spidroin gene catalogue.</title>
        <authorList>
            <person name="Kono N."/>
            <person name="Nakamura H."/>
            <person name="Ohtoshi R."/>
            <person name="Moran D.A.P."/>
            <person name="Shinohara A."/>
            <person name="Yoshida Y."/>
            <person name="Fujiwara M."/>
            <person name="Mori M."/>
            <person name="Tomita M."/>
            <person name="Arakawa K."/>
        </authorList>
    </citation>
    <scope>NUCLEOTIDE SEQUENCE [LARGE SCALE GENOMIC DNA]</scope>
</reference>
<sequence length="764" mass="88047">MYHFNRHCFGVTCSPFVLAATIKTHIKKYKEKHPLAYEMLNESLYVDDLFYGSSTIQDAFTLSSDAVSILKDANMNMRKFDTNSKELKNVWLNSNSDIETNEHSDNHLKVLGLVWNNLDDTLGIDLHSLLSNLNENECTKRNVLHTAAKLFDPSGFISPFLIRIKCLLQELWQLGIGWDEVFTGQIKENFQNWCKEIKDLQNLKIPRYYFPDQIVIDNQDIQLHVFSDASLKFFGAVVYLRYKTSKGKFQTSFVISKSRVAPIKKLTLPRLELMGAIIASRIVKHLKGIFKDIKKVFCWSDSTIVLHWIKGSASKYKQFVANRVIEIQETTDPISWRHCSRKHNPADLLTRGLASRDLITFIKWWHGPEWLRDAENLWPKSDCLGSAFRKRTQKEKRRKGPLTSDELTNAEMFWVRITQNDSYSNEITCLKNNKSLPRDSKLLCLNPFLDSNGILRVTGRLGKSTHLSTFEKHPIILPSKTKLTELLIWDSHKRVFHSGVSRTLVQVREKYWILKSRQTIKSVLSKCTICKRFNSSPGTRVIAPLPDIRMEQSAPFTIIGVDFAGPLFVKDTNAKQYILLITCAVTRSVHLELVGDMTTDTFLLAFRRFISRRGLCSVVISDNARTFKRAELEIKRIWNILNHPDVKNFYSFNGIKWQYIVVRAAWWGGFYERMVRTVKTALRKTLGKSCLTVEQLLTVLIETEGMINSRPITYVGSDTEEPTALTPAHFLLGKRITSLPSVRLRLDSNLSSRKCLIKSFNYRE</sequence>
<name>A0A4Y2AUU2_ARAVE</name>
<dbReference type="Pfam" id="PF05380">
    <property type="entry name" value="Peptidase_A17"/>
    <property type="match status" value="1"/>
</dbReference>
<evidence type="ECO:0000313" key="2">
    <source>
        <dbReference type="EMBL" id="GBL82704.1"/>
    </source>
</evidence>
<comment type="caution">
    <text evidence="2">The sequence shown here is derived from an EMBL/GenBank/DDBJ whole genome shotgun (WGS) entry which is preliminary data.</text>
</comment>
<dbReference type="PANTHER" id="PTHR47331">
    <property type="entry name" value="PHD-TYPE DOMAIN-CONTAINING PROTEIN"/>
    <property type="match status" value="1"/>
</dbReference>
<evidence type="ECO:0000313" key="3">
    <source>
        <dbReference type="Proteomes" id="UP000499080"/>
    </source>
</evidence>
<dbReference type="GO" id="GO:0015074">
    <property type="term" value="P:DNA integration"/>
    <property type="evidence" value="ECO:0007669"/>
    <property type="project" value="InterPro"/>
</dbReference>
<dbReference type="InterPro" id="IPR041588">
    <property type="entry name" value="Integrase_H2C2"/>
</dbReference>
<dbReference type="GO" id="GO:0003676">
    <property type="term" value="F:nucleic acid binding"/>
    <property type="evidence" value="ECO:0007669"/>
    <property type="project" value="InterPro"/>
</dbReference>